<dbReference type="Gene3D" id="3.20.20.190">
    <property type="entry name" value="Phosphatidylinositol (PI) phosphodiesterase"/>
    <property type="match status" value="1"/>
</dbReference>
<evidence type="ECO:0000259" key="2">
    <source>
        <dbReference type="SMART" id="SM00148"/>
    </source>
</evidence>
<dbReference type="AlphaFoldDB" id="A0A4U0TVT4"/>
<dbReference type="PANTHER" id="PTHR13593:SF113">
    <property type="entry name" value="SI:DKEY-266F7.9"/>
    <property type="match status" value="1"/>
</dbReference>
<dbReference type="InterPro" id="IPR017946">
    <property type="entry name" value="PLC-like_Pdiesterase_TIM-brl"/>
</dbReference>
<accession>A0A4U0TVT4</accession>
<dbReference type="Pfam" id="PF00388">
    <property type="entry name" value="PI-PLC-X"/>
    <property type="match status" value="1"/>
</dbReference>
<organism evidence="3 4">
    <name type="scientific">Salinomyces thailandicus</name>
    <dbReference type="NCBI Taxonomy" id="706561"/>
    <lineage>
        <taxon>Eukaryota</taxon>
        <taxon>Fungi</taxon>
        <taxon>Dikarya</taxon>
        <taxon>Ascomycota</taxon>
        <taxon>Pezizomycotina</taxon>
        <taxon>Dothideomycetes</taxon>
        <taxon>Dothideomycetidae</taxon>
        <taxon>Mycosphaerellales</taxon>
        <taxon>Teratosphaeriaceae</taxon>
        <taxon>Salinomyces</taxon>
    </lineage>
</organism>
<dbReference type="PROSITE" id="PS50007">
    <property type="entry name" value="PIPLC_X_DOMAIN"/>
    <property type="match status" value="1"/>
</dbReference>
<gene>
    <name evidence="3" type="ORF">B0A50_05308</name>
</gene>
<dbReference type="GO" id="GO:0008081">
    <property type="term" value="F:phosphoric diester hydrolase activity"/>
    <property type="evidence" value="ECO:0007669"/>
    <property type="project" value="InterPro"/>
</dbReference>
<dbReference type="EMBL" id="NAJL01000028">
    <property type="protein sequence ID" value="TKA26471.1"/>
    <property type="molecule type" value="Genomic_DNA"/>
</dbReference>
<dbReference type="InterPro" id="IPR000909">
    <property type="entry name" value="PLipase_C_PInositol-sp_X_dom"/>
</dbReference>
<keyword evidence="4" id="KW-1185">Reference proteome</keyword>
<keyword evidence="1" id="KW-0472">Membrane</keyword>
<dbReference type="InterPro" id="IPR051057">
    <property type="entry name" value="PI-PLC_domain"/>
</dbReference>
<name>A0A4U0TVT4_9PEZI</name>
<reference evidence="3 4" key="1">
    <citation type="submission" date="2017-03" db="EMBL/GenBank/DDBJ databases">
        <title>Genomes of endolithic fungi from Antarctica.</title>
        <authorList>
            <person name="Coleine C."/>
            <person name="Masonjones S."/>
            <person name="Stajich J.E."/>
        </authorList>
    </citation>
    <scope>NUCLEOTIDE SEQUENCE [LARGE SCALE GENOMIC DNA]</scope>
    <source>
        <strain evidence="3 4">CCFEE 6315</strain>
    </source>
</reference>
<dbReference type="CDD" id="cd08586">
    <property type="entry name" value="PI-PLCc_BcPLC_like"/>
    <property type="match status" value="1"/>
</dbReference>
<dbReference type="OrthoDB" id="1046782at2759"/>
<feature type="domain" description="Phosphatidylinositol-specific phospholipase C X" evidence="2">
    <location>
        <begin position="64"/>
        <end position="204"/>
    </location>
</feature>
<evidence type="ECO:0000313" key="3">
    <source>
        <dbReference type="EMBL" id="TKA26471.1"/>
    </source>
</evidence>
<dbReference type="SMART" id="SM00148">
    <property type="entry name" value="PLCXc"/>
    <property type="match status" value="1"/>
</dbReference>
<sequence>MLLRTLWARERLLGRQHGNRGGCRADKRYGTFETASREGGENGLPASPPNPLDSAGANWMAFIDDETLMSALTLPGTHDSAAFTISWPFVQTQKMDVTYQLDAGIRYFDLRCAVRGGVVEMVHGLSYLGITLSTVLDAMYTWLMFHESEAIVVQIKQDRGTEDSDMHFAQAIWKVLHLKPERWRTANTAPALGELRGKIQLLRRFKGPSMHALGIDVSKWQDNPERPFTIHTRHGVNITIQDHYSFSGHESLPHLVTKKGGDVAELLNRASADPTAGHWYINFTSAFEFNLYYQLPPKQVALGGYWGFRWEEGMNLRLRNYLRERPGRRRFGIVAMDFPESGAEDLITTLIQSNFGSRSGGSNKKQLIADALLVLLVIFLFGLAISPYLVSTPKSWWRLDNCK</sequence>
<dbReference type="GO" id="GO:0006629">
    <property type="term" value="P:lipid metabolic process"/>
    <property type="evidence" value="ECO:0007669"/>
    <property type="project" value="InterPro"/>
</dbReference>
<protein>
    <recommendedName>
        <fullName evidence="2">Phosphatidylinositol-specific phospholipase C X domain-containing protein</fullName>
    </recommendedName>
</protein>
<dbReference type="PANTHER" id="PTHR13593">
    <property type="match status" value="1"/>
</dbReference>
<comment type="caution">
    <text evidence="3">The sequence shown here is derived from an EMBL/GenBank/DDBJ whole genome shotgun (WGS) entry which is preliminary data.</text>
</comment>
<feature type="transmembrane region" description="Helical" evidence="1">
    <location>
        <begin position="367"/>
        <end position="390"/>
    </location>
</feature>
<evidence type="ECO:0000313" key="4">
    <source>
        <dbReference type="Proteomes" id="UP000308549"/>
    </source>
</evidence>
<dbReference type="SUPFAM" id="SSF51695">
    <property type="entry name" value="PLC-like phosphodiesterases"/>
    <property type="match status" value="1"/>
</dbReference>
<keyword evidence="1" id="KW-0812">Transmembrane</keyword>
<keyword evidence="1" id="KW-1133">Transmembrane helix</keyword>
<dbReference type="Proteomes" id="UP000308549">
    <property type="component" value="Unassembled WGS sequence"/>
</dbReference>
<proteinExistence type="predicted"/>
<evidence type="ECO:0000256" key="1">
    <source>
        <dbReference type="SAM" id="Phobius"/>
    </source>
</evidence>